<accession>A0A941J8I4</accession>
<organism evidence="1 2">
    <name type="scientific">Peribacillus frigoritolerans</name>
    <dbReference type="NCBI Taxonomy" id="450367"/>
    <lineage>
        <taxon>Bacteria</taxon>
        <taxon>Bacillati</taxon>
        <taxon>Bacillota</taxon>
        <taxon>Bacilli</taxon>
        <taxon>Bacillales</taxon>
        <taxon>Bacillaceae</taxon>
        <taxon>Peribacillus</taxon>
    </lineage>
</organism>
<comment type="caution">
    <text evidence="1">The sequence shown here is derived from an EMBL/GenBank/DDBJ whole genome shotgun (WGS) entry which is preliminary data.</text>
</comment>
<dbReference type="EMBL" id="JAGTPW010000049">
    <property type="protein sequence ID" value="MBR8645751.1"/>
    <property type="molecule type" value="Genomic_DNA"/>
</dbReference>
<evidence type="ECO:0000313" key="2">
    <source>
        <dbReference type="Proteomes" id="UP000680045"/>
    </source>
</evidence>
<reference evidence="1" key="1">
    <citation type="submission" date="2021-04" db="EMBL/GenBank/DDBJ databases">
        <title>Whole genome sequencing of Enterococci isolates from hospitalized patients.</title>
        <authorList>
            <person name="Ogoti B.M."/>
            <person name="Onyambu F.G."/>
        </authorList>
    </citation>
    <scope>NUCLEOTIDE SEQUENCE</scope>
    <source>
        <strain evidence="1">242</strain>
    </source>
</reference>
<dbReference type="Proteomes" id="UP000680045">
    <property type="component" value="Unassembled WGS sequence"/>
</dbReference>
<proteinExistence type="predicted"/>
<protein>
    <submittedName>
        <fullName evidence="1">Uncharacterized protein</fullName>
    </submittedName>
</protein>
<name>A0A941J8I4_9BACI</name>
<dbReference type="AlphaFoldDB" id="A0A941J8I4"/>
<sequence>MIGLGNNKVHAMMVGLVNEGYLKKEGRSYAINVNDEELDKRRIRNDTFLRLH</sequence>
<evidence type="ECO:0000313" key="1">
    <source>
        <dbReference type="EMBL" id="MBR8645751.1"/>
    </source>
</evidence>
<gene>
    <name evidence="1" type="ORF">KEH51_22385</name>
</gene>